<dbReference type="EMBL" id="JBCITM010000002">
    <property type="protein sequence ID" value="MEN1759536.1"/>
    <property type="molecule type" value="Genomic_DNA"/>
</dbReference>
<proteinExistence type="inferred from homology"/>
<keyword evidence="5 10" id="KW-0808">Transferase</keyword>
<keyword evidence="8 10" id="KW-0012">Acyltransferase</keyword>
<evidence type="ECO:0000256" key="3">
    <source>
        <dbReference type="ARBA" id="ARBA00012206"/>
    </source>
</evidence>
<evidence type="ECO:0000313" key="11">
    <source>
        <dbReference type="EMBL" id="MEN1759536.1"/>
    </source>
</evidence>
<keyword evidence="7" id="KW-0862">Zinc</keyword>
<evidence type="ECO:0000256" key="4">
    <source>
        <dbReference type="ARBA" id="ARBA00020837"/>
    </source>
</evidence>
<dbReference type="InterPro" id="IPR008300">
    <property type="entry name" value="PTAC"/>
</dbReference>
<evidence type="ECO:0000256" key="9">
    <source>
        <dbReference type="ARBA" id="ARBA00047589"/>
    </source>
</evidence>
<evidence type="ECO:0000256" key="7">
    <source>
        <dbReference type="ARBA" id="ARBA00022833"/>
    </source>
</evidence>
<gene>
    <name evidence="11" type="ORF">AAIG11_03530</name>
</gene>
<name>A0ABU9VSW8_9CLOT</name>
<keyword evidence="12" id="KW-1185">Reference proteome</keyword>
<comment type="function">
    <text evidence="10">Involved in 1,2-propanediol (1,2-PD) degradation by catalyzing the conversion of propanoyl-CoA to propanoyl-phosphate.</text>
</comment>
<evidence type="ECO:0000313" key="12">
    <source>
        <dbReference type="Proteomes" id="UP001407405"/>
    </source>
</evidence>
<reference evidence="11 12" key="1">
    <citation type="submission" date="2024-04" db="EMBL/GenBank/DDBJ databases">
        <title>Genome sequencing and metabolic network reconstruction of aminoacids and betaine degradation by Anoxynatronum sibiricum.</title>
        <authorList>
            <person name="Detkova E.N."/>
            <person name="Boltjanskaja Y.V."/>
            <person name="Mardanov A.V."/>
            <person name="Kevbrin V."/>
        </authorList>
    </citation>
    <scope>NUCLEOTIDE SEQUENCE [LARGE SCALE GENOMIC DNA]</scope>
    <source>
        <strain evidence="11 12">Z-7981</strain>
    </source>
</reference>
<evidence type="ECO:0000256" key="2">
    <source>
        <dbReference type="ARBA" id="ARBA00007342"/>
    </source>
</evidence>
<comment type="cofactor">
    <cofactor evidence="1">
        <name>Zn(2+)</name>
        <dbReference type="ChEBI" id="CHEBI:29105"/>
    </cofactor>
</comment>
<evidence type="ECO:0000256" key="8">
    <source>
        <dbReference type="ARBA" id="ARBA00023315"/>
    </source>
</evidence>
<dbReference type="NCBIfam" id="NF011652">
    <property type="entry name" value="PRK15070.1"/>
    <property type="match status" value="1"/>
</dbReference>
<evidence type="ECO:0000256" key="1">
    <source>
        <dbReference type="ARBA" id="ARBA00001947"/>
    </source>
</evidence>
<dbReference type="PANTHER" id="PTHR39453">
    <property type="entry name" value="PHOSPHATE PROPANOYLTRANSFERASE"/>
    <property type="match status" value="1"/>
</dbReference>
<organism evidence="11 12">
    <name type="scientific">Anoxynatronum sibiricum</name>
    <dbReference type="NCBI Taxonomy" id="210623"/>
    <lineage>
        <taxon>Bacteria</taxon>
        <taxon>Bacillati</taxon>
        <taxon>Bacillota</taxon>
        <taxon>Clostridia</taxon>
        <taxon>Eubacteriales</taxon>
        <taxon>Clostridiaceae</taxon>
        <taxon>Anoxynatronum</taxon>
    </lineage>
</organism>
<sequence>MGQNRIPIALSNRHLHISREHLNKLFGENYELTKLKDLKQPGQYAAEEKVDLIGPKGKIKGVRVLGPVRNKTQVEISFADSFALGVKPPVRDSGDLMDSAGVTIVGPQGEVVLDEGVIAAARHIHMTPDEAMVWGLKDKDVVNVRTGGQRSVVFENVLVRVNAEYALEMHVDLDEGNGAGVRNNDEVELILEQK</sequence>
<dbReference type="EC" id="2.3.1.222" evidence="3 10"/>
<dbReference type="PANTHER" id="PTHR39453:SF1">
    <property type="entry name" value="PHOSPHATE PROPANOYLTRANSFERASE"/>
    <property type="match status" value="1"/>
</dbReference>
<evidence type="ECO:0000256" key="10">
    <source>
        <dbReference type="PIRNR" id="PIRNR010130"/>
    </source>
</evidence>
<comment type="similarity">
    <text evidence="2 10">Belongs to the PduL family.</text>
</comment>
<protein>
    <recommendedName>
        <fullName evidence="4 10">Phosphate propanoyltransferase</fullName>
        <ecNumber evidence="3 10">2.3.1.222</ecNumber>
    </recommendedName>
</protein>
<comment type="catalytic activity">
    <reaction evidence="9 10">
        <text>propanoyl-CoA + phosphate = propanoyl phosphate + CoA</text>
        <dbReference type="Rhea" id="RHEA:28046"/>
        <dbReference type="ChEBI" id="CHEBI:43474"/>
        <dbReference type="ChEBI" id="CHEBI:57287"/>
        <dbReference type="ChEBI" id="CHEBI:57392"/>
        <dbReference type="ChEBI" id="CHEBI:58933"/>
        <dbReference type="EC" id="2.3.1.222"/>
    </reaction>
</comment>
<comment type="caution">
    <text evidence="11">The sequence shown here is derived from an EMBL/GenBank/DDBJ whole genome shotgun (WGS) entry which is preliminary data.</text>
</comment>
<dbReference type="Pfam" id="PF06130">
    <property type="entry name" value="PTAC"/>
    <property type="match status" value="1"/>
</dbReference>
<dbReference type="RefSeq" id="WP_343184881.1">
    <property type="nucleotide sequence ID" value="NZ_JBCITM010000002.1"/>
</dbReference>
<evidence type="ECO:0000256" key="5">
    <source>
        <dbReference type="ARBA" id="ARBA00022679"/>
    </source>
</evidence>
<comment type="pathway">
    <text evidence="10">Polyol metabolism; 1,2-propanediol degradation.</text>
</comment>
<keyword evidence="6" id="KW-0479">Metal-binding</keyword>
<evidence type="ECO:0000256" key="6">
    <source>
        <dbReference type="ARBA" id="ARBA00022723"/>
    </source>
</evidence>
<dbReference type="PIRSF" id="PIRSF010130">
    <property type="entry name" value="PduL"/>
    <property type="match status" value="1"/>
</dbReference>
<dbReference type="Proteomes" id="UP001407405">
    <property type="component" value="Unassembled WGS sequence"/>
</dbReference>
<accession>A0ABU9VSW8</accession>